<dbReference type="GO" id="GO:0022857">
    <property type="term" value="F:transmembrane transporter activity"/>
    <property type="evidence" value="ECO:0007669"/>
    <property type="project" value="InterPro"/>
</dbReference>
<dbReference type="GO" id="GO:0016020">
    <property type="term" value="C:membrane"/>
    <property type="evidence" value="ECO:0007669"/>
    <property type="project" value="UniProtKB-SubCell"/>
</dbReference>
<evidence type="ECO:0000256" key="1">
    <source>
        <dbReference type="ARBA" id="ARBA00004141"/>
    </source>
</evidence>
<evidence type="ECO:0000313" key="7">
    <source>
        <dbReference type="Ensembl" id="ENSLLEP00000005709.1"/>
    </source>
</evidence>
<dbReference type="Proteomes" id="UP000694569">
    <property type="component" value="Unplaced"/>
</dbReference>
<evidence type="ECO:0000313" key="8">
    <source>
        <dbReference type="Proteomes" id="UP000694569"/>
    </source>
</evidence>
<keyword evidence="8" id="KW-1185">Reference proteome</keyword>
<feature type="transmembrane region" description="Helical" evidence="6">
    <location>
        <begin position="383"/>
        <end position="404"/>
    </location>
</feature>
<feature type="transmembrane region" description="Helical" evidence="6">
    <location>
        <begin position="114"/>
        <end position="136"/>
    </location>
</feature>
<feature type="transmembrane region" description="Helical" evidence="6">
    <location>
        <begin position="88"/>
        <end position="108"/>
    </location>
</feature>
<evidence type="ECO:0000256" key="4">
    <source>
        <dbReference type="ARBA" id="ARBA00023136"/>
    </source>
</evidence>
<keyword evidence="2 6" id="KW-0812">Transmembrane</keyword>
<feature type="transmembrane region" description="Helical" evidence="6">
    <location>
        <begin position="328"/>
        <end position="346"/>
    </location>
</feature>
<feature type="transmembrane region" description="Helical" evidence="6">
    <location>
        <begin position="261"/>
        <end position="280"/>
    </location>
</feature>
<dbReference type="SUPFAM" id="SSF103473">
    <property type="entry name" value="MFS general substrate transporter"/>
    <property type="match status" value="1"/>
</dbReference>
<evidence type="ECO:0000256" key="5">
    <source>
        <dbReference type="ARBA" id="ARBA00038227"/>
    </source>
</evidence>
<dbReference type="Ensembl" id="ENSLLET00000005952.1">
    <property type="protein sequence ID" value="ENSLLEP00000005709.1"/>
    <property type="gene ID" value="ENSLLEG00000003614.1"/>
</dbReference>
<feature type="transmembrane region" description="Helical" evidence="6">
    <location>
        <begin position="300"/>
        <end position="321"/>
    </location>
</feature>
<evidence type="ECO:0000256" key="2">
    <source>
        <dbReference type="ARBA" id="ARBA00022692"/>
    </source>
</evidence>
<reference evidence="7" key="2">
    <citation type="submission" date="2025-09" db="UniProtKB">
        <authorList>
            <consortium name="Ensembl"/>
        </authorList>
    </citation>
    <scope>IDENTIFICATION</scope>
</reference>
<name>A0A8C5LVI4_9ANUR</name>
<dbReference type="PANTHER" id="PTHR23507">
    <property type="entry name" value="ZGC:174356"/>
    <property type="match status" value="1"/>
</dbReference>
<comment type="similarity">
    <text evidence="5">Belongs to the major facilitator superfamily. SLC46A family.</text>
</comment>
<dbReference type="OrthoDB" id="430300at2759"/>
<keyword evidence="3 6" id="KW-1133">Transmembrane helix</keyword>
<dbReference type="AlphaFoldDB" id="A0A8C5LVI4"/>
<protein>
    <submittedName>
        <fullName evidence="7">Uncharacterized protein</fullName>
    </submittedName>
</protein>
<evidence type="ECO:0000256" key="6">
    <source>
        <dbReference type="SAM" id="Phobius"/>
    </source>
</evidence>
<feature type="transmembrane region" description="Helical" evidence="6">
    <location>
        <begin position="416"/>
        <end position="441"/>
    </location>
</feature>
<accession>A0A8C5LVI4</accession>
<keyword evidence="4 6" id="KW-0472">Membrane</keyword>
<sequence>MFIKRFWIEPVVAGAQVASSFYDTSLLLVVKNHYNQSTFSSNISNDDEVQKAISNFYIRYNVIMGVTPLFSAYILARIGDRRGIKITICIPLIGYLISRLLLLFVILWEWPLEVMFGSAALNGLTGWFTTYWAGVMAWASQESCDSRRSLRLIITELVYGMAGFVGSLASGHIFISLTFGNRQGVILVSCSLACYVFCVFYSIFVLKTPDSIENHFQEDKNGSKSCAENDSHSVNSDCTEQTRLLGNPTATDEKDVTPSNVILVTMFTSAILFSVASIGSDDVINIFVLKNPLSWGPVEVGYGNAAAYVNYITSFLGVYVFSKCFGDFGLIVIGMLSFSAGILIMAFVQWTYLYYIARAVMMFSLIPLPTIRSRLSKHVQGSSYGQVFTILQLGIGIVVVSASAGFNKLYQSTLDWYSGFCFIVFSVIGFLSIIPIIIAACNQISAIQNRNTINEETVYGTRNRSFADIE</sequence>
<dbReference type="Pfam" id="PF07690">
    <property type="entry name" value="MFS_1"/>
    <property type="match status" value="1"/>
</dbReference>
<proteinExistence type="inferred from homology"/>
<feature type="transmembrane region" description="Helical" evidence="6">
    <location>
        <begin position="157"/>
        <end position="179"/>
    </location>
</feature>
<dbReference type="GeneTree" id="ENSGT00950000183096"/>
<feature type="transmembrane region" description="Helical" evidence="6">
    <location>
        <begin position="352"/>
        <end position="371"/>
    </location>
</feature>
<dbReference type="InterPro" id="IPR036259">
    <property type="entry name" value="MFS_trans_sf"/>
</dbReference>
<evidence type="ECO:0000256" key="3">
    <source>
        <dbReference type="ARBA" id="ARBA00022989"/>
    </source>
</evidence>
<dbReference type="Gene3D" id="1.20.1250.20">
    <property type="entry name" value="MFS general substrate transporter like domains"/>
    <property type="match status" value="1"/>
</dbReference>
<comment type="subcellular location">
    <subcellularLocation>
        <location evidence="1">Membrane</location>
        <topology evidence="1">Multi-pass membrane protein</topology>
    </subcellularLocation>
</comment>
<organism evidence="7 8">
    <name type="scientific">Leptobrachium leishanense</name>
    <name type="common">Leishan spiny toad</name>
    <dbReference type="NCBI Taxonomy" id="445787"/>
    <lineage>
        <taxon>Eukaryota</taxon>
        <taxon>Metazoa</taxon>
        <taxon>Chordata</taxon>
        <taxon>Craniata</taxon>
        <taxon>Vertebrata</taxon>
        <taxon>Euteleostomi</taxon>
        <taxon>Amphibia</taxon>
        <taxon>Batrachia</taxon>
        <taxon>Anura</taxon>
        <taxon>Pelobatoidea</taxon>
        <taxon>Megophryidae</taxon>
        <taxon>Leptobrachium</taxon>
    </lineage>
</organism>
<feature type="transmembrane region" description="Helical" evidence="6">
    <location>
        <begin position="185"/>
        <end position="206"/>
    </location>
</feature>
<dbReference type="CDD" id="cd17450">
    <property type="entry name" value="MFS_SLC46A2_TSCOT"/>
    <property type="match status" value="1"/>
</dbReference>
<reference evidence="7" key="1">
    <citation type="submission" date="2025-08" db="UniProtKB">
        <authorList>
            <consortium name="Ensembl"/>
        </authorList>
    </citation>
    <scope>IDENTIFICATION</scope>
</reference>
<dbReference type="PANTHER" id="PTHR23507:SF3">
    <property type="entry name" value="THYMIC STROMAL COTRANSPORTER HOMOLOG"/>
    <property type="match status" value="1"/>
</dbReference>
<dbReference type="InterPro" id="IPR011701">
    <property type="entry name" value="MFS"/>
</dbReference>
<feature type="transmembrane region" description="Helical" evidence="6">
    <location>
        <begin position="57"/>
        <end position="76"/>
    </location>
</feature>